<dbReference type="Gramene" id="KQK86154">
    <property type="protein sequence ID" value="KQK86154"/>
    <property type="gene ID" value="SETIT_040378mg"/>
</dbReference>
<evidence type="ECO:0000313" key="1">
    <source>
        <dbReference type="EnsemblPlants" id="KQK86154"/>
    </source>
</evidence>
<accession>K4AN81</accession>
<reference evidence="2" key="1">
    <citation type="journal article" date="2012" name="Nat. Biotechnol.">
        <title>Reference genome sequence of the model plant Setaria.</title>
        <authorList>
            <person name="Bennetzen J.L."/>
            <person name="Schmutz J."/>
            <person name="Wang H."/>
            <person name="Percifield R."/>
            <person name="Hawkins J."/>
            <person name="Pontaroli A.C."/>
            <person name="Estep M."/>
            <person name="Feng L."/>
            <person name="Vaughn J.N."/>
            <person name="Grimwood J."/>
            <person name="Jenkins J."/>
            <person name="Barry K."/>
            <person name="Lindquist E."/>
            <person name="Hellsten U."/>
            <person name="Deshpande S."/>
            <person name="Wang X."/>
            <person name="Wu X."/>
            <person name="Mitros T."/>
            <person name="Triplett J."/>
            <person name="Yang X."/>
            <person name="Ye C.Y."/>
            <person name="Mauro-Herrera M."/>
            <person name="Wang L."/>
            <person name="Li P."/>
            <person name="Sharma M."/>
            <person name="Sharma R."/>
            <person name="Ronald P.C."/>
            <person name="Panaud O."/>
            <person name="Kellogg E.A."/>
            <person name="Brutnell T.P."/>
            <person name="Doust A.N."/>
            <person name="Tuskan G.A."/>
            <person name="Rokhsar D."/>
            <person name="Devos K.M."/>
        </authorList>
    </citation>
    <scope>NUCLEOTIDE SEQUENCE [LARGE SCALE GENOMIC DNA]</scope>
    <source>
        <strain evidence="2">cv. Yugu1</strain>
    </source>
</reference>
<dbReference type="EnsemblPlants" id="KQK86154">
    <property type="protein sequence ID" value="KQK86154"/>
    <property type="gene ID" value="SETIT_040378mg"/>
</dbReference>
<proteinExistence type="predicted"/>
<dbReference type="EMBL" id="AGNK02005283">
    <property type="status" value="NOT_ANNOTATED_CDS"/>
    <property type="molecule type" value="Genomic_DNA"/>
</dbReference>
<sequence length="50" mass="5966">MHLRSYGQLDVMWHMWHRIEAAFGSNLNKLKDSFNFQNFFFFALIVNSGV</sequence>
<organism evidence="1 2">
    <name type="scientific">Setaria italica</name>
    <name type="common">Foxtail millet</name>
    <name type="synonym">Panicum italicum</name>
    <dbReference type="NCBI Taxonomy" id="4555"/>
    <lineage>
        <taxon>Eukaryota</taxon>
        <taxon>Viridiplantae</taxon>
        <taxon>Streptophyta</taxon>
        <taxon>Embryophyta</taxon>
        <taxon>Tracheophyta</taxon>
        <taxon>Spermatophyta</taxon>
        <taxon>Magnoliopsida</taxon>
        <taxon>Liliopsida</taxon>
        <taxon>Poales</taxon>
        <taxon>Poaceae</taxon>
        <taxon>PACMAD clade</taxon>
        <taxon>Panicoideae</taxon>
        <taxon>Panicodae</taxon>
        <taxon>Paniceae</taxon>
        <taxon>Cenchrinae</taxon>
        <taxon>Setaria</taxon>
    </lineage>
</organism>
<dbReference type="Proteomes" id="UP000004995">
    <property type="component" value="Unassembled WGS sequence"/>
</dbReference>
<name>K4AN81_SETIT</name>
<keyword evidence="2" id="KW-1185">Reference proteome</keyword>
<dbReference type="InParanoid" id="K4AN81"/>
<dbReference type="AlphaFoldDB" id="K4AN81"/>
<protein>
    <submittedName>
        <fullName evidence="1">Uncharacterized protein</fullName>
    </submittedName>
</protein>
<dbReference type="HOGENOM" id="CLU_3127869_0_0_1"/>
<evidence type="ECO:0000313" key="2">
    <source>
        <dbReference type="Proteomes" id="UP000004995"/>
    </source>
</evidence>
<reference evidence="1" key="2">
    <citation type="submission" date="2018-08" db="UniProtKB">
        <authorList>
            <consortium name="EnsemblPlants"/>
        </authorList>
    </citation>
    <scope>IDENTIFICATION</scope>
    <source>
        <strain evidence="1">Yugu1</strain>
    </source>
</reference>